<reference evidence="7 8" key="1">
    <citation type="submission" date="2020-08" db="EMBL/GenBank/DDBJ databases">
        <title>Genomic Encyclopedia of Type Strains, Phase III (KMG-III): the genomes of soil and plant-associated and newly described type strains.</title>
        <authorList>
            <person name="Whitman W."/>
        </authorList>
    </citation>
    <scope>NUCLEOTIDE SEQUENCE [LARGE SCALE GENOMIC DNA]</scope>
    <source>
        <strain evidence="7 8">CECT 8571</strain>
    </source>
</reference>
<feature type="transmembrane region" description="Helical" evidence="5">
    <location>
        <begin position="335"/>
        <end position="355"/>
    </location>
</feature>
<keyword evidence="7" id="KW-0436">Ligase</keyword>
<protein>
    <submittedName>
        <fullName evidence="7">O-antigen ligase</fullName>
    </submittedName>
</protein>
<dbReference type="GO" id="GO:0016020">
    <property type="term" value="C:membrane"/>
    <property type="evidence" value="ECO:0007669"/>
    <property type="project" value="UniProtKB-SubCell"/>
</dbReference>
<proteinExistence type="predicted"/>
<keyword evidence="4 5" id="KW-0472">Membrane</keyword>
<evidence type="ECO:0000256" key="5">
    <source>
        <dbReference type="SAM" id="Phobius"/>
    </source>
</evidence>
<feature type="transmembrane region" description="Helical" evidence="5">
    <location>
        <begin position="183"/>
        <end position="201"/>
    </location>
</feature>
<dbReference type="RefSeq" id="WP_183911580.1">
    <property type="nucleotide sequence ID" value="NZ_JACHXZ010000005.1"/>
</dbReference>
<evidence type="ECO:0000313" key="8">
    <source>
        <dbReference type="Proteomes" id="UP000559987"/>
    </source>
</evidence>
<dbReference type="PANTHER" id="PTHR37422">
    <property type="entry name" value="TEICHURONIC ACID BIOSYNTHESIS PROTEIN TUAE"/>
    <property type="match status" value="1"/>
</dbReference>
<feature type="transmembrane region" description="Helical" evidence="5">
    <location>
        <begin position="81"/>
        <end position="100"/>
    </location>
</feature>
<feature type="transmembrane region" description="Helical" evidence="5">
    <location>
        <begin position="251"/>
        <end position="268"/>
    </location>
</feature>
<dbReference type="AlphaFoldDB" id="A0A839UPE5"/>
<dbReference type="InterPro" id="IPR051533">
    <property type="entry name" value="WaaL-like"/>
</dbReference>
<feature type="transmembrane region" description="Helical" evidence="5">
    <location>
        <begin position="375"/>
        <end position="397"/>
    </location>
</feature>
<dbReference type="EMBL" id="JACHXZ010000005">
    <property type="protein sequence ID" value="MBB3170084.1"/>
    <property type="molecule type" value="Genomic_DNA"/>
</dbReference>
<comment type="subcellular location">
    <subcellularLocation>
        <location evidence="1">Membrane</location>
        <topology evidence="1">Multi-pass membrane protein</topology>
    </subcellularLocation>
</comment>
<evidence type="ECO:0000256" key="2">
    <source>
        <dbReference type="ARBA" id="ARBA00022692"/>
    </source>
</evidence>
<evidence type="ECO:0000256" key="1">
    <source>
        <dbReference type="ARBA" id="ARBA00004141"/>
    </source>
</evidence>
<feature type="domain" description="O-antigen ligase-related" evidence="6">
    <location>
        <begin position="213"/>
        <end position="348"/>
    </location>
</feature>
<name>A0A839UPE5_9GAMM</name>
<feature type="transmembrane region" description="Helical" evidence="5">
    <location>
        <begin position="51"/>
        <end position="69"/>
    </location>
</feature>
<feature type="transmembrane region" description="Helical" evidence="5">
    <location>
        <begin position="136"/>
        <end position="162"/>
    </location>
</feature>
<dbReference type="Proteomes" id="UP000559987">
    <property type="component" value="Unassembled WGS sequence"/>
</dbReference>
<evidence type="ECO:0000259" key="6">
    <source>
        <dbReference type="Pfam" id="PF04932"/>
    </source>
</evidence>
<organism evidence="7 8">
    <name type="scientific">Simiduia aestuariiviva</name>
    <dbReference type="NCBI Taxonomy" id="1510459"/>
    <lineage>
        <taxon>Bacteria</taxon>
        <taxon>Pseudomonadati</taxon>
        <taxon>Pseudomonadota</taxon>
        <taxon>Gammaproteobacteria</taxon>
        <taxon>Cellvibrionales</taxon>
        <taxon>Cellvibrionaceae</taxon>
        <taxon>Simiduia</taxon>
    </lineage>
</organism>
<keyword evidence="8" id="KW-1185">Reference proteome</keyword>
<evidence type="ECO:0000313" key="7">
    <source>
        <dbReference type="EMBL" id="MBB3170084.1"/>
    </source>
</evidence>
<feature type="transmembrane region" description="Helical" evidence="5">
    <location>
        <begin position="213"/>
        <end position="239"/>
    </location>
</feature>
<dbReference type="InterPro" id="IPR007016">
    <property type="entry name" value="O-antigen_ligase-rel_domated"/>
</dbReference>
<keyword evidence="3 5" id="KW-1133">Transmembrane helix</keyword>
<feature type="transmembrane region" description="Helical" evidence="5">
    <location>
        <begin position="112"/>
        <end position="130"/>
    </location>
</feature>
<gene>
    <name evidence="7" type="ORF">FHS30_003301</name>
</gene>
<dbReference type="Pfam" id="PF04932">
    <property type="entry name" value="Wzy_C"/>
    <property type="match status" value="1"/>
</dbReference>
<evidence type="ECO:0000256" key="3">
    <source>
        <dbReference type="ARBA" id="ARBA00022989"/>
    </source>
</evidence>
<accession>A0A839UPE5</accession>
<feature type="transmembrane region" description="Helical" evidence="5">
    <location>
        <begin position="403"/>
        <end position="419"/>
    </location>
</feature>
<feature type="transmembrane region" description="Helical" evidence="5">
    <location>
        <begin position="20"/>
        <end position="39"/>
    </location>
</feature>
<dbReference type="PANTHER" id="PTHR37422:SF21">
    <property type="entry name" value="EXOQ-LIKE PROTEIN"/>
    <property type="match status" value="1"/>
</dbReference>
<keyword evidence="2 5" id="KW-0812">Transmembrane</keyword>
<evidence type="ECO:0000256" key="4">
    <source>
        <dbReference type="ARBA" id="ARBA00023136"/>
    </source>
</evidence>
<dbReference type="GO" id="GO:0016874">
    <property type="term" value="F:ligase activity"/>
    <property type="evidence" value="ECO:0007669"/>
    <property type="project" value="UniProtKB-KW"/>
</dbReference>
<comment type="caution">
    <text evidence="7">The sequence shown here is derived from an EMBL/GenBank/DDBJ whole genome shotgun (WGS) entry which is preliminary data.</text>
</comment>
<sequence>MNLSKMNSSSNGAWGQVIQVGNVSFGAFITGLYLFCWFVQINSRVSILEIVRFEFTLGVLCILCSIPRVFQSSSKVFDAKFIAPVSLYVFVITLYVIFSMDVDRSLDIYIDRFVKFSIVAILVSVNVRSVDDLKCILYFMLLAWLRLGYESSVGWLTGSLVWQNQGIMRLHGSTTNYAHPNSLAGFSVTSLIFGVFFYRFVDSRLVKWLSAFLILFSVIGIVFSGSRTGYVATFITSIFMVKNLNLGVNKLIVLFVIVFTALVSFVPVDYYERVGTIFTQEEKAGRSTEKRIEILEDAWFVFKAHPLGVGVGAFPSVRNTYFGRSQDTHNLYLELLTNIGVLGFLIFLWLIFRIYKLATRLQGLYEADKTPNGRFLYALILSLKGYLIARLALGCFGMDLYEIYWWVVLGFVAACNTKFSDCLNQNSTMLSGAR</sequence>